<accession>A0AAW0MBS7</accession>
<proteinExistence type="predicted"/>
<gene>
    <name evidence="1" type="ORF">CFP56_033220</name>
</gene>
<protein>
    <submittedName>
        <fullName evidence="1">Uncharacterized protein</fullName>
    </submittedName>
</protein>
<keyword evidence="2" id="KW-1185">Reference proteome</keyword>
<name>A0AAW0MBS7_QUESU</name>
<comment type="caution">
    <text evidence="1">The sequence shown here is derived from an EMBL/GenBank/DDBJ whole genome shotgun (WGS) entry which is preliminary data.</text>
</comment>
<sequence>MARTPEVLKGRSHIERKNYEWIPPQKHWLKLNVDAVLGSCKAFVATVLRHEEGSLLQYGPLT</sequence>
<reference evidence="1 2" key="1">
    <citation type="journal article" date="2018" name="Sci. Data">
        <title>The draft genome sequence of cork oak.</title>
        <authorList>
            <person name="Ramos A.M."/>
            <person name="Usie A."/>
            <person name="Barbosa P."/>
            <person name="Barros P.M."/>
            <person name="Capote T."/>
            <person name="Chaves I."/>
            <person name="Simoes F."/>
            <person name="Abreu I."/>
            <person name="Carrasquinho I."/>
            <person name="Faro C."/>
            <person name="Guimaraes J.B."/>
            <person name="Mendonca D."/>
            <person name="Nobrega F."/>
            <person name="Rodrigues L."/>
            <person name="Saibo N.J.M."/>
            <person name="Varela M.C."/>
            <person name="Egas C."/>
            <person name="Matos J."/>
            <person name="Miguel C.M."/>
            <person name="Oliveira M.M."/>
            <person name="Ricardo C.P."/>
            <person name="Goncalves S."/>
        </authorList>
    </citation>
    <scope>NUCLEOTIDE SEQUENCE [LARGE SCALE GENOMIC DNA]</scope>
    <source>
        <strain evidence="2">cv. HL8</strain>
    </source>
</reference>
<evidence type="ECO:0000313" key="2">
    <source>
        <dbReference type="Proteomes" id="UP000237347"/>
    </source>
</evidence>
<organism evidence="1 2">
    <name type="scientific">Quercus suber</name>
    <name type="common">Cork oak</name>
    <dbReference type="NCBI Taxonomy" id="58331"/>
    <lineage>
        <taxon>Eukaryota</taxon>
        <taxon>Viridiplantae</taxon>
        <taxon>Streptophyta</taxon>
        <taxon>Embryophyta</taxon>
        <taxon>Tracheophyta</taxon>
        <taxon>Spermatophyta</taxon>
        <taxon>Magnoliopsida</taxon>
        <taxon>eudicotyledons</taxon>
        <taxon>Gunneridae</taxon>
        <taxon>Pentapetalae</taxon>
        <taxon>rosids</taxon>
        <taxon>fabids</taxon>
        <taxon>Fagales</taxon>
        <taxon>Fagaceae</taxon>
        <taxon>Quercus</taxon>
    </lineage>
</organism>
<dbReference type="EMBL" id="PKMF04000005">
    <property type="protein sequence ID" value="KAK7860708.1"/>
    <property type="molecule type" value="Genomic_DNA"/>
</dbReference>
<evidence type="ECO:0000313" key="1">
    <source>
        <dbReference type="EMBL" id="KAK7860708.1"/>
    </source>
</evidence>
<dbReference type="Proteomes" id="UP000237347">
    <property type="component" value="Unassembled WGS sequence"/>
</dbReference>
<dbReference type="AlphaFoldDB" id="A0AAW0MBS7"/>